<dbReference type="GO" id="GO:0004674">
    <property type="term" value="F:protein serine/threonine kinase activity"/>
    <property type="evidence" value="ECO:0007669"/>
    <property type="project" value="UniProtKB-KW"/>
</dbReference>
<feature type="non-terminal residue" evidence="9">
    <location>
        <position position="1"/>
    </location>
</feature>
<dbReference type="AlphaFoldDB" id="A0A812KYK4"/>
<dbReference type="PANTHER" id="PTHR24353:SF147">
    <property type="entry name" value="CGMP-DEPENDENT SERINE_THREONIN PROTEIN KINASE-RELATED"/>
    <property type="match status" value="1"/>
</dbReference>
<dbReference type="SUPFAM" id="SSF56112">
    <property type="entry name" value="Protein kinase-like (PK-like)"/>
    <property type="match status" value="1"/>
</dbReference>
<feature type="transmembrane region" description="Helical" evidence="7">
    <location>
        <begin position="20"/>
        <end position="42"/>
    </location>
</feature>
<organism evidence="9 10">
    <name type="scientific">Symbiodinium pilosum</name>
    <name type="common">Dinoflagellate</name>
    <dbReference type="NCBI Taxonomy" id="2952"/>
    <lineage>
        <taxon>Eukaryota</taxon>
        <taxon>Sar</taxon>
        <taxon>Alveolata</taxon>
        <taxon>Dinophyceae</taxon>
        <taxon>Suessiales</taxon>
        <taxon>Symbiodiniaceae</taxon>
        <taxon>Symbiodinium</taxon>
    </lineage>
</organism>
<keyword evidence="7" id="KW-0472">Membrane</keyword>
<dbReference type="Gene3D" id="3.30.200.20">
    <property type="entry name" value="Phosphorylase Kinase, domain 1"/>
    <property type="match status" value="1"/>
</dbReference>
<evidence type="ECO:0000256" key="1">
    <source>
        <dbReference type="ARBA" id="ARBA00022527"/>
    </source>
</evidence>
<keyword evidence="10" id="KW-1185">Reference proteome</keyword>
<keyword evidence="4" id="KW-0418">Kinase</keyword>
<dbReference type="OrthoDB" id="432797at2759"/>
<protein>
    <submittedName>
        <fullName evidence="9">PRKG2 protein</fullName>
    </submittedName>
</protein>
<comment type="caution">
    <text evidence="9">The sequence shown here is derived from an EMBL/GenBank/DDBJ whole genome shotgun (WGS) entry which is preliminary data.</text>
</comment>
<dbReference type="InterPro" id="IPR011009">
    <property type="entry name" value="Kinase-like_dom_sf"/>
</dbReference>
<feature type="compositionally biased region" description="Low complexity" evidence="6">
    <location>
        <begin position="117"/>
        <end position="127"/>
    </location>
</feature>
<dbReference type="PANTHER" id="PTHR24353">
    <property type="entry name" value="CYCLIC NUCLEOTIDE-DEPENDENT PROTEIN KINASE"/>
    <property type="match status" value="1"/>
</dbReference>
<dbReference type="Pfam" id="PF00069">
    <property type="entry name" value="Pkinase"/>
    <property type="match status" value="1"/>
</dbReference>
<dbReference type="PROSITE" id="PS50011">
    <property type="entry name" value="PROTEIN_KINASE_DOM"/>
    <property type="match status" value="1"/>
</dbReference>
<keyword evidence="7" id="KW-0812">Transmembrane</keyword>
<keyword evidence="2" id="KW-0808">Transferase</keyword>
<evidence type="ECO:0000256" key="4">
    <source>
        <dbReference type="ARBA" id="ARBA00022777"/>
    </source>
</evidence>
<evidence type="ECO:0000256" key="2">
    <source>
        <dbReference type="ARBA" id="ARBA00022679"/>
    </source>
</evidence>
<evidence type="ECO:0000256" key="7">
    <source>
        <dbReference type="SAM" id="Phobius"/>
    </source>
</evidence>
<keyword evidence="7" id="KW-1133">Transmembrane helix</keyword>
<feature type="region of interest" description="Disordered" evidence="6">
    <location>
        <begin position="108"/>
        <end position="127"/>
    </location>
</feature>
<evidence type="ECO:0000256" key="6">
    <source>
        <dbReference type="SAM" id="MobiDB-lite"/>
    </source>
</evidence>
<evidence type="ECO:0000259" key="8">
    <source>
        <dbReference type="PROSITE" id="PS50011"/>
    </source>
</evidence>
<reference evidence="9" key="1">
    <citation type="submission" date="2021-02" db="EMBL/GenBank/DDBJ databases">
        <authorList>
            <person name="Dougan E. K."/>
            <person name="Rhodes N."/>
            <person name="Thang M."/>
            <person name="Chan C."/>
        </authorList>
    </citation>
    <scope>NUCLEOTIDE SEQUENCE</scope>
</reference>
<keyword evidence="1" id="KW-0723">Serine/threonine-protein kinase</keyword>
<feature type="domain" description="Protein kinase" evidence="8">
    <location>
        <begin position="143"/>
        <end position="397"/>
    </location>
</feature>
<evidence type="ECO:0000256" key="3">
    <source>
        <dbReference type="ARBA" id="ARBA00022741"/>
    </source>
</evidence>
<keyword evidence="3" id="KW-0547">Nucleotide-binding</keyword>
<name>A0A812KYK4_SYMPI</name>
<evidence type="ECO:0000313" key="9">
    <source>
        <dbReference type="EMBL" id="CAE7238479.1"/>
    </source>
</evidence>
<sequence>LKLDSLPCWGPLRARAMWWQFASLALVSALTVGVVLALAWYFRRHFYKGSVLPLNKVKKSPKTSQQYAQENRIFQTKVPEILSTRPPAESLPGLLSDAAESCEKMNAEPLEEHEEPNPNNLADAEASAEPAEPFLVDTNFERLRLRHQLGAGGFGRVQLVEEPDSSVAAWKAVPKAGGLRQSLLTEKRVLAATKICPSPFVVAYHGCCHTCKYVYFKQEGLVGGELAATYRTKDLRGSETHARYYMACALSGVEHLHKLRVMLRSLKPEDCALDSRGVLKLVDFGLSKFLVDKTYTQCGTPDYFSPEIVSGSGHSFSVDWWCAGVMLFELLTGDIPFVSPDAFGIYRLIMKGIENVKFPSAMSSPAKHLIRKLCHAVPEKRLPEVKGFQGLKRHSFFNKLIWEDLADAIPPWVPGDDSQANFPAEAKEEELPSSFTKQVDGDVADWSSLFGPQGPTDEFPCASSPAASSAENVDWASALGNSKTHREVHSWWGVFAATHRVWFLHGL</sequence>
<evidence type="ECO:0000313" key="10">
    <source>
        <dbReference type="Proteomes" id="UP000649617"/>
    </source>
</evidence>
<dbReference type="InterPro" id="IPR000719">
    <property type="entry name" value="Prot_kinase_dom"/>
</dbReference>
<evidence type="ECO:0000256" key="5">
    <source>
        <dbReference type="ARBA" id="ARBA00022840"/>
    </source>
</evidence>
<keyword evidence="5" id="KW-0067">ATP-binding</keyword>
<dbReference type="EMBL" id="CAJNIZ010005060">
    <property type="protein sequence ID" value="CAE7238479.1"/>
    <property type="molecule type" value="Genomic_DNA"/>
</dbReference>
<gene>
    <name evidence="9" type="primary">PRKG2</name>
    <name evidence="9" type="ORF">SPIL2461_LOCUS3980</name>
</gene>
<proteinExistence type="predicted"/>
<feature type="non-terminal residue" evidence="9">
    <location>
        <position position="507"/>
    </location>
</feature>
<dbReference type="Proteomes" id="UP000649617">
    <property type="component" value="Unassembled WGS sequence"/>
</dbReference>
<accession>A0A812KYK4</accession>
<dbReference type="Gene3D" id="1.10.510.10">
    <property type="entry name" value="Transferase(Phosphotransferase) domain 1"/>
    <property type="match status" value="1"/>
</dbReference>
<dbReference type="GO" id="GO:0005524">
    <property type="term" value="F:ATP binding"/>
    <property type="evidence" value="ECO:0007669"/>
    <property type="project" value="UniProtKB-KW"/>
</dbReference>